<dbReference type="InterPro" id="IPR000571">
    <property type="entry name" value="Znf_CCCH"/>
</dbReference>
<organism evidence="7 8">
    <name type="scientific">Toxoplasma gondii GAB2-2007-GAL-DOM2</name>
    <dbReference type="NCBI Taxonomy" id="1130820"/>
    <lineage>
        <taxon>Eukaryota</taxon>
        <taxon>Sar</taxon>
        <taxon>Alveolata</taxon>
        <taxon>Apicomplexa</taxon>
        <taxon>Conoidasida</taxon>
        <taxon>Coccidia</taxon>
        <taxon>Eucoccidiorida</taxon>
        <taxon>Eimeriorina</taxon>
        <taxon>Sarcocystidae</taxon>
        <taxon>Toxoplasma</taxon>
    </lineage>
</organism>
<proteinExistence type="predicted"/>
<comment type="caution">
    <text evidence="7">The sequence shown here is derived from an EMBL/GenBank/DDBJ whole genome shotgun (WGS) entry which is preliminary data.</text>
</comment>
<dbReference type="Gene3D" id="4.10.1000.10">
    <property type="entry name" value="Zinc finger, CCCH-type"/>
    <property type="match status" value="2"/>
</dbReference>
<dbReference type="InterPro" id="IPR036855">
    <property type="entry name" value="Znf_CCCH_sf"/>
</dbReference>
<feature type="region of interest" description="Disordered" evidence="5">
    <location>
        <begin position="533"/>
        <end position="558"/>
    </location>
</feature>
<evidence type="ECO:0000256" key="5">
    <source>
        <dbReference type="SAM" id="MobiDB-lite"/>
    </source>
</evidence>
<keyword evidence="1 4" id="KW-0479">Metal-binding</keyword>
<feature type="compositionally biased region" description="Basic and acidic residues" evidence="5">
    <location>
        <begin position="1263"/>
        <end position="1279"/>
    </location>
</feature>
<dbReference type="PROSITE" id="PS50103">
    <property type="entry name" value="ZF_C3H1"/>
    <property type="match status" value="2"/>
</dbReference>
<dbReference type="Gene3D" id="3.30.710.10">
    <property type="entry name" value="Potassium Channel Kv1.1, Chain A"/>
    <property type="match status" value="1"/>
</dbReference>
<evidence type="ECO:0000259" key="6">
    <source>
        <dbReference type="PROSITE" id="PS50103"/>
    </source>
</evidence>
<gene>
    <name evidence="7" type="ORF">TGDOM2_202900</name>
</gene>
<feature type="compositionally biased region" description="Low complexity" evidence="5">
    <location>
        <begin position="1"/>
        <end position="20"/>
    </location>
</feature>
<feature type="compositionally biased region" description="Polar residues" evidence="5">
    <location>
        <begin position="541"/>
        <end position="558"/>
    </location>
</feature>
<protein>
    <submittedName>
        <fullName evidence="7">Zinc finger (CCCH type) motif-containing protein</fullName>
    </submittedName>
</protein>
<feature type="region of interest" description="Disordered" evidence="5">
    <location>
        <begin position="829"/>
        <end position="997"/>
    </location>
</feature>
<evidence type="ECO:0000256" key="4">
    <source>
        <dbReference type="PROSITE-ProRule" id="PRU00723"/>
    </source>
</evidence>
<feature type="compositionally biased region" description="Basic and acidic residues" evidence="5">
    <location>
        <begin position="75"/>
        <end position="87"/>
    </location>
</feature>
<dbReference type="VEuPathDB" id="ToxoDB:TGDOM2_202900"/>
<evidence type="ECO:0000313" key="8">
    <source>
        <dbReference type="Proteomes" id="UP000028837"/>
    </source>
</evidence>
<dbReference type="OrthoDB" id="20534at2759"/>
<dbReference type="InterPro" id="IPR011333">
    <property type="entry name" value="SKP1/BTB/POZ_sf"/>
</dbReference>
<feature type="region of interest" description="Disordered" evidence="5">
    <location>
        <begin position="1046"/>
        <end position="1067"/>
    </location>
</feature>
<dbReference type="EMBL" id="AHZU02000989">
    <property type="protein sequence ID" value="KFG37724.1"/>
    <property type="molecule type" value="Genomic_DNA"/>
</dbReference>
<dbReference type="SUPFAM" id="SSF90229">
    <property type="entry name" value="CCCH zinc finger"/>
    <property type="match status" value="1"/>
</dbReference>
<feature type="region of interest" description="Disordered" evidence="5">
    <location>
        <begin position="318"/>
        <end position="340"/>
    </location>
</feature>
<dbReference type="SMART" id="SM00356">
    <property type="entry name" value="ZnF_C3H1"/>
    <property type="match status" value="2"/>
</dbReference>
<feature type="region of interest" description="Disordered" evidence="5">
    <location>
        <begin position="1263"/>
        <end position="1298"/>
    </location>
</feature>
<dbReference type="SUPFAM" id="SSF54695">
    <property type="entry name" value="POZ domain"/>
    <property type="match status" value="1"/>
</dbReference>
<accession>A0A086K006</accession>
<dbReference type="Proteomes" id="UP000028837">
    <property type="component" value="Unassembled WGS sequence"/>
</dbReference>
<feature type="region of interest" description="Disordered" evidence="5">
    <location>
        <begin position="1"/>
        <end position="90"/>
    </location>
</feature>
<feature type="compositionally biased region" description="Polar residues" evidence="5">
    <location>
        <begin position="318"/>
        <end position="333"/>
    </location>
</feature>
<sequence>MEDPVSVESSVSASQVAESSRPVSFRGKSVSPSDSGGHRTQDKRRNRHSRAPSYCAELVKSNGPAVATGTGNEPDGSRAPRSSKESQTRAVDMCGVNEVVELVIGGHIFFASESTLRRSKTLQQLLQKVSVKQSQGSGESCKTGNRVPESECNQLSSCFSEGGYSLADLSATAEPGPTTSPSVRSVFVDRDPYRFSFVLDYLRNGQLDVRETSDGQKVYREALALGNPSGGSGDFSGNVHYRGCRVGDSDEKRDGAFNSACLSLVSLRCEFDYFGIDWPSRCLRCEVLFDPSRCQQLSADSVDPSGYALGLQHDVSDNDPSASAVGQTSSTSAAFPPARGDGGPEVKCYYHPGELIEIDLSSSECGDTGARKKALERQRAERRKLLYYTCCNRREDAIGCQAGAHLSEEEALARALRRRSPPTASCGAHEDGGRLLRTAAASTGDLGCDKSVLETETVECGGESETAKQVAVQQSIAVAMSACETAAFRRMQKEHGACFSPEDGANCGSGHADGQWRAPARCDSTLRCDAAEKREAGAPEPQNSWPSGAKSSPSNPESSLCRADSLSCSGADFAGGSPYAASGLQMPQYPGASVCSTSSPGVGYPLTVQYSQQTAQGAAVWSGGPDASPPSSVSADPQHGGFPGAYLPAYSVGVARPERTSPGANNSASMTLYSQPAAPRYQIGSSVPPLVSSSWACPFYYVPGPSVPPSSAHGVTNLLLAPHQSQSEPAQLLHHQMNAQQASLYAWEAIAASGAPMQAAKPHDSRVVCGLAAAPKKPAGGAFFCPWQEPPSEALSQGASTAGCSWPQEQHGHHQQCLVQEPQFLHLPFQQPHDVPSMPSAVRTSQATPPEAAARSEVVEQLGDSPRLHDAERQRRTGEIAPREGDTDEKGRSLQSDPEGERDTSRRPLSSMDSSEEMGSESPAGAGGGAAKSAGESHGLSLTQGGASPGAGGLGGESRSDASHSSSRRRRTGRAGASKRHQANACTSEGREESQGQLDYQAETCVVSQEDYGLPAEASEPCCQKRLEETRTPSCESPTARKKEVDVLCRDKKQGTNRPGRTNRRTPDCAVFGSWQSTDIEDTPTLDCGAAAAGDAPDKSLTVEVFQNQHERCTCEAADASAWDRICSAGGLESPLASRCTRVTNAEDECCGFPDSGIGCNQVSASAAAPKGACSAHGSGASGKGSCAMNPLFKTKMCPLLKAGLCPKTARRCKFAHALQELRPTAEFYKTQMCSFWMMGFCRAGISCRHAHGEDELKVRPIGESRPLVEGRKVGDRRLPASNDALETSANSTSQLRP</sequence>
<feature type="domain" description="C3H1-type" evidence="6">
    <location>
        <begin position="1192"/>
        <end position="1220"/>
    </location>
</feature>
<evidence type="ECO:0000256" key="3">
    <source>
        <dbReference type="ARBA" id="ARBA00022833"/>
    </source>
</evidence>
<feature type="compositionally biased region" description="Polar residues" evidence="5">
    <location>
        <begin position="1285"/>
        <end position="1298"/>
    </location>
</feature>
<name>A0A086K006_TOXGO</name>
<feature type="domain" description="C3H1-type" evidence="6">
    <location>
        <begin position="1228"/>
        <end position="1255"/>
    </location>
</feature>
<evidence type="ECO:0000313" key="7">
    <source>
        <dbReference type="EMBL" id="KFG37724.1"/>
    </source>
</evidence>
<keyword evidence="2 4" id="KW-0863">Zinc-finger</keyword>
<feature type="compositionally biased region" description="Basic and acidic residues" evidence="5">
    <location>
        <begin position="866"/>
        <end position="892"/>
    </location>
</feature>
<keyword evidence="3 4" id="KW-0862">Zinc</keyword>
<dbReference type="GO" id="GO:0008270">
    <property type="term" value="F:zinc ion binding"/>
    <property type="evidence" value="ECO:0007669"/>
    <property type="project" value="UniProtKB-KW"/>
</dbReference>
<reference evidence="7 8" key="1">
    <citation type="submission" date="2014-02" db="EMBL/GenBank/DDBJ databases">
        <authorList>
            <person name="Sibley D."/>
            <person name="Venepally P."/>
            <person name="Karamycheva S."/>
            <person name="Hadjithomas M."/>
            <person name="Khan A."/>
            <person name="Brunk B."/>
            <person name="Roos D."/>
            <person name="Caler E."/>
            <person name="Lorenzi H."/>
        </authorList>
    </citation>
    <scope>NUCLEOTIDE SEQUENCE [LARGE SCALE GENOMIC DNA]</scope>
    <source>
        <strain evidence="7 8">GAB2-2007-GAL-DOM2</strain>
    </source>
</reference>
<evidence type="ECO:0000256" key="1">
    <source>
        <dbReference type="ARBA" id="ARBA00022723"/>
    </source>
</evidence>
<feature type="compositionally biased region" description="Basic residues" evidence="5">
    <location>
        <begin position="966"/>
        <end position="982"/>
    </location>
</feature>
<feature type="zinc finger region" description="C3H1-type" evidence="4">
    <location>
        <begin position="1192"/>
        <end position="1220"/>
    </location>
</feature>
<feature type="zinc finger region" description="C3H1-type" evidence="4">
    <location>
        <begin position="1228"/>
        <end position="1255"/>
    </location>
</feature>
<evidence type="ECO:0000256" key="2">
    <source>
        <dbReference type="ARBA" id="ARBA00022771"/>
    </source>
</evidence>
<feature type="compositionally biased region" description="Gly residues" evidence="5">
    <location>
        <begin position="947"/>
        <end position="956"/>
    </location>
</feature>
<feature type="compositionally biased region" description="Basic residues" evidence="5">
    <location>
        <begin position="41"/>
        <end position="50"/>
    </location>
</feature>